<comment type="caution">
    <text evidence="1">The sequence shown here is derived from an EMBL/GenBank/DDBJ whole genome shotgun (WGS) entry which is preliminary data.</text>
</comment>
<evidence type="ECO:0000313" key="2">
    <source>
        <dbReference type="Proteomes" id="UP000236370"/>
    </source>
</evidence>
<evidence type="ECO:0000313" key="1">
    <source>
        <dbReference type="EMBL" id="PNI35148.1"/>
    </source>
</evidence>
<accession>A0A2J8KJE6</accession>
<sequence>MQMPQGNPLLLSHTLQELLARDTVQVELIPEKKGLFLKHVEY</sequence>
<proteinExistence type="predicted"/>
<dbReference type="InterPro" id="IPR028662">
    <property type="entry name" value="SNX8/Mvp1"/>
</dbReference>
<dbReference type="GO" id="GO:0042147">
    <property type="term" value="P:retrograde transport, endosome to Golgi"/>
    <property type="evidence" value="ECO:0007669"/>
    <property type="project" value="InterPro"/>
</dbReference>
<dbReference type="AlphaFoldDB" id="A0A2J8KJE6"/>
<gene>
    <name evidence="1" type="ORF">CK820_G0038328</name>
</gene>
<reference evidence="1 2" key="1">
    <citation type="submission" date="2017-12" db="EMBL/GenBank/DDBJ databases">
        <title>High-resolution comparative analysis of great ape genomes.</title>
        <authorList>
            <person name="Pollen A."/>
            <person name="Hastie A."/>
            <person name="Hormozdiari F."/>
            <person name="Dougherty M."/>
            <person name="Liu R."/>
            <person name="Chaisson M."/>
            <person name="Hoppe E."/>
            <person name="Hill C."/>
            <person name="Pang A."/>
            <person name="Hillier L."/>
            <person name="Baker C."/>
            <person name="Armstrong J."/>
            <person name="Shendure J."/>
            <person name="Paten B."/>
            <person name="Wilson R."/>
            <person name="Chao H."/>
            <person name="Schneider V."/>
            <person name="Ventura M."/>
            <person name="Kronenberg Z."/>
            <person name="Murali S."/>
            <person name="Gordon D."/>
            <person name="Cantsilieris S."/>
            <person name="Munson K."/>
            <person name="Nelson B."/>
            <person name="Raja A."/>
            <person name="Underwood J."/>
            <person name="Diekhans M."/>
            <person name="Fiddes I."/>
            <person name="Haussler D."/>
            <person name="Eichler E."/>
        </authorList>
    </citation>
    <scope>NUCLEOTIDE SEQUENCE [LARGE SCALE GENOMIC DNA]</scope>
    <source>
        <strain evidence="1">Yerkes chimp pedigree #C0471</strain>
    </source>
</reference>
<name>A0A2J8KJE6_PANTR</name>
<dbReference type="GO" id="GO:0005829">
    <property type="term" value="C:cytosol"/>
    <property type="evidence" value="ECO:0007669"/>
    <property type="project" value="GOC"/>
</dbReference>
<dbReference type="PANTHER" id="PTHR46571">
    <property type="entry name" value="SORTING NEXIN-8"/>
    <property type="match status" value="1"/>
</dbReference>
<dbReference type="Proteomes" id="UP000236370">
    <property type="component" value="Unassembled WGS sequence"/>
</dbReference>
<feature type="non-terminal residue" evidence="1">
    <location>
        <position position="42"/>
    </location>
</feature>
<protein>
    <submittedName>
        <fullName evidence="1">SNX8 isoform 11</fullName>
    </submittedName>
</protein>
<organism evidence="1 2">
    <name type="scientific">Pan troglodytes</name>
    <name type="common">Chimpanzee</name>
    <dbReference type="NCBI Taxonomy" id="9598"/>
    <lineage>
        <taxon>Eukaryota</taxon>
        <taxon>Metazoa</taxon>
        <taxon>Chordata</taxon>
        <taxon>Craniata</taxon>
        <taxon>Vertebrata</taxon>
        <taxon>Euteleostomi</taxon>
        <taxon>Mammalia</taxon>
        <taxon>Eutheria</taxon>
        <taxon>Euarchontoglires</taxon>
        <taxon>Primates</taxon>
        <taxon>Haplorrhini</taxon>
        <taxon>Catarrhini</taxon>
        <taxon>Hominidae</taxon>
        <taxon>Pan</taxon>
    </lineage>
</organism>
<dbReference type="PANTHER" id="PTHR46571:SF1">
    <property type="entry name" value="SORTING NEXIN-8"/>
    <property type="match status" value="1"/>
</dbReference>
<dbReference type="GO" id="GO:0035091">
    <property type="term" value="F:phosphatidylinositol binding"/>
    <property type="evidence" value="ECO:0007669"/>
    <property type="project" value="InterPro"/>
</dbReference>
<dbReference type="EMBL" id="NBAG03000362">
    <property type="protein sequence ID" value="PNI35148.1"/>
    <property type="molecule type" value="Genomic_DNA"/>
</dbReference>